<dbReference type="Proteomes" id="UP000233060">
    <property type="component" value="Unassembled WGS sequence"/>
</dbReference>
<dbReference type="GO" id="GO:0007007">
    <property type="term" value="P:inner mitochondrial membrane organization"/>
    <property type="evidence" value="ECO:0007669"/>
    <property type="project" value="TreeGrafter"/>
</dbReference>
<protein>
    <submittedName>
        <fullName evidence="1">Uncharacterized protein</fullName>
    </submittedName>
</protein>
<keyword evidence="2" id="KW-1185">Reference proteome</keyword>
<name>A0A2K5LD85_CERAT</name>
<dbReference type="Bgee" id="ENSCATG00000029705">
    <property type="expression patterns" value="Expressed in skeletal muscle tissue and 3 other cell types or tissues"/>
</dbReference>
<dbReference type="GeneTree" id="ENSGT00390000000903"/>
<evidence type="ECO:0000313" key="2">
    <source>
        <dbReference type="Proteomes" id="UP000233060"/>
    </source>
</evidence>
<organism evidence="1 2">
    <name type="scientific">Cercocebus atys</name>
    <name type="common">Sooty mangabey</name>
    <name type="synonym">Cercocebus torquatus atys</name>
    <dbReference type="NCBI Taxonomy" id="9531"/>
    <lineage>
        <taxon>Eukaryota</taxon>
        <taxon>Metazoa</taxon>
        <taxon>Chordata</taxon>
        <taxon>Craniata</taxon>
        <taxon>Vertebrata</taxon>
        <taxon>Euteleostomi</taxon>
        <taxon>Mammalia</taxon>
        <taxon>Eutheria</taxon>
        <taxon>Euarchontoglires</taxon>
        <taxon>Primates</taxon>
        <taxon>Haplorrhini</taxon>
        <taxon>Catarrhini</taxon>
        <taxon>Cercopithecidae</taxon>
        <taxon>Cercopithecinae</taxon>
        <taxon>Cercocebus</taxon>
    </lineage>
</organism>
<dbReference type="PANTHER" id="PTHR21588">
    <property type="entry name" value="COILED-COIL-HELIX-COILED-COIL-HELIX DOMAIN CONTAINING 6"/>
    <property type="match status" value="1"/>
</dbReference>
<dbReference type="AlphaFoldDB" id="A0A2K5LD85"/>
<evidence type="ECO:0000313" key="1">
    <source>
        <dbReference type="Ensembl" id="ENSCATP00000010910.1"/>
    </source>
</evidence>
<accession>A0A2K5LD85</accession>
<sequence length="60" mass="6543">MGGTTSTHWVTFEGDENENITVVKGIRLSENVIDGMKESSPSGSKPQRYSVAYVTPTHCL</sequence>
<dbReference type="Ensembl" id="ENSCATT00000035028.1">
    <property type="protein sequence ID" value="ENSCATP00000010910.1"/>
    <property type="gene ID" value="ENSCATG00000029705.1"/>
</dbReference>
<reference evidence="1" key="1">
    <citation type="submission" date="2025-08" db="UniProtKB">
        <authorList>
            <consortium name="Ensembl"/>
        </authorList>
    </citation>
    <scope>IDENTIFICATION</scope>
</reference>
<reference evidence="1" key="2">
    <citation type="submission" date="2025-09" db="UniProtKB">
        <authorList>
            <consortium name="Ensembl"/>
        </authorList>
    </citation>
    <scope>IDENTIFICATION</scope>
</reference>
<proteinExistence type="predicted"/>
<dbReference type="InterPro" id="IPR052632">
    <property type="entry name" value="MICOS_subunit_Mic19"/>
</dbReference>
<dbReference type="GO" id="GO:0061617">
    <property type="term" value="C:MICOS complex"/>
    <property type="evidence" value="ECO:0007669"/>
    <property type="project" value="TreeGrafter"/>
</dbReference>
<dbReference type="PANTHER" id="PTHR21588:SF18">
    <property type="entry name" value="MICOS COMPLEX SUBUNIT MIC19"/>
    <property type="match status" value="1"/>
</dbReference>